<accession>A0A3S5CT49</accession>
<dbReference type="EMBL" id="CAAALY010248059">
    <property type="protein sequence ID" value="VEL34633.1"/>
    <property type="molecule type" value="Genomic_DNA"/>
</dbReference>
<name>A0A3S5CT49_9PLAT</name>
<dbReference type="Proteomes" id="UP000784294">
    <property type="component" value="Unassembled WGS sequence"/>
</dbReference>
<evidence type="ECO:0000313" key="1">
    <source>
        <dbReference type="EMBL" id="VEL34633.1"/>
    </source>
</evidence>
<proteinExistence type="predicted"/>
<sequence>MVHSSSSSSPRPTWYHISACSDPSFHMDIAFARQSSSSSGLIKVGSRKIMGQGGGTTSQAVGCCRDRLKVSCTEIKLAEVKTGYYARHEGREGPVSWPAPVRGRVAKCPSLCLSLHICPFPTSPAHTVRSAFLQTIHPPLLHPHQHSPHSCLNGKTSCTNQPELTSLLFSQAVSWPSRQVHPECRLFPLPGLP</sequence>
<keyword evidence="2" id="KW-1185">Reference proteome</keyword>
<organism evidence="1 2">
    <name type="scientific">Protopolystoma xenopodis</name>
    <dbReference type="NCBI Taxonomy" id="117903"/>
    <lineage>
        <taxon>Eukaryota</taxon>
        <taxon>Metazoa</taxon>
        <taxon>Spiralia</taxon>
        <taxon>Lophotrochozoa</taxon>
        <taxon>Platyhelminthes</taxon>
        <taxon>Monogenea</taxon>
        <taxon>Polyopisthocotylea</taxon>
        <taxon>Polystomatidea</taxon>
        <taxon>Polystomatidae</taxon>
        <taxon>Protopolystoma</taxon>
    </lineage>
</organism>
<gene>
    <name evidence="1" type="ORF">PXEA_LOCUS28073</name>
</gene>
<dbReference type="AlphaFoldDB" id="A0A3S5CT49"/>
<protein>
    <submittedName>
        <fullName evidence="1">Uncharacterized protein</fullName>
    </submittedName>
</protein>
<comment type="caution">
    <text evidence="1">The sequence shown here is derived from an EMBL/GenBank/DDBJ whole genome shotgun (WGS) entry which is preliminary data.</text>
</comment>
<reference evidence="1" key="1">
    <citation type="submission" date="2018-11" db="EMBL/GenBank/DDBJ databases">
        <authorList>
            <consortium name="Pathogen Informatics"/>
        </authorList>
    </citation>
    <scope>NUCLEOTIDE SEQUENCE</scope>
</reference>
<evidence type="ECO:0000313" key="2">
    <source>
        <dbReference type="Proteomes" id="UP000784294"/>
    </source>
</evidence>